<evidence type="ECO:0000313" key="3">
    <source>
        <dbReference type="Proteomes" id="UP000198863"/>
    </source>
</evidence>
<dbReference type="RefSeq" id="WP_091068734.1">
    <property type="nucleotide sequence ID" value="NZ_FNCF01000009.1"/>
</dbReference>
<dbReference type="OrthoDB" id="3264463at2"/>
<feature type="compositionally biased region" description="Basic residues" evidence="1">
    <location>
        <begin position="1"/>
        <end position="12"/>
    </location>
</feature>
<dbReference type="AlphaFoldDB" id="A0A1G7ZQG0"/>
<dbReference type="Proteomes" id="UP000198863">
    <property type="component" value="Unassembled WGS sequence"/>
</dbReference>
<gene>
    <name evidence="2" type="ORF">SAMN05660324_4320</name>
</gene>
<evidence type="ECO:0000256" key="1">
    <source>
        <dbReference type="SAM" id="MobiDB-lite"/>
    </source>
</evidence>
<sequence length="388" mass="40254">MPRSRRPRRPQPRRPQPLRRGPTSTLRAGPGEFAAALPDLLGFPPTESLVLLCLGGGDRPDRRLGLNLRVDLLPAEVDAEVAPQVVAPLGRVRPAGVLLFVVTADPDDQVAAGPPDPLGPGAPRSDAGARPTVPDLPRRALVRAVVDELTALGVPTVDAVLVRDGRWWSYADVDPATGAGPGTPLDPGGSRLAGLAALRGEVVDADRDAVVARAWPSRPPSAELVHACTRADAQLEVRLLRGASLPDVVDEEWAAVRAAVDAHLPGSRSALPDDEVARVAVSLTLVPVRDRVLTLASGEDDDLTAAVEALGADLNARLPDELAAVPALLLGFTAWVRGAGVLAVAALERSMACEPTTMGELLLQAVRGGAEPAVLRAAMLGPADADAA</sequence>
<evidence type="ECO:0008006" key="4">
    <source>
        <dbReference type="Google" id="ProtNLM"/>
    </source>
</evidence>
<protein>
    <recommendedName>
        <fullName evidence="4">DUF4192 domain-containing protein</fullName>
    </recommendedName>
</protein>
<evidence type="ECO:0000313" key="2">
    <source>
        <dbReference type="EMBL" id="SDH10875.1"/>
    </source>
</evidence>
<feature type="region of interest" description="Disordered" evidence="1">
    <location>
        <begin position="108"/>
        <end position="133"/>
    </location>
</feature>
<dbReference type="Pfam" id="PF13830">
    <property type="entry name" value="DUF4192"/>
    <property type="match status" value="1"/>
</dbReference>
<dbReference type="EMBL" id="FNCF01000009">
    <property type="protein sequence ID" value="SDH10875.1"/>
    <property type="molecule type" value="Genomic_DNA"/>
</dbReference>
<proteinExistence type="predicted"/>
<name>A0A1G7ZQG0_9ACTN</name>
<keyword evidence="3" id="KW-1185">Reference proteome</keyword>
<feature type="region of interest" description="Disordered" evidence="1">
    <location>
        <begin position="1"/>
        <end position="30"/>
    </location>
</feature>
<accession>A0A1G7ZQG0</accession>
<reference evidence="3" key="1">
    <citation type="submission" date="2016-10" db="EMBL/GenBank/DDBJ databases">
        <authorList>
            <person name="Varghese N."/>
            <person name="Submissions S."/>
        </authorList>
    </citation>
    <scope>NUCLEOTIDE SEQUENCE [LARGE SCALE GENOMIC DNA]</scope>
    <source>
        <strain evidence="3">DSM 44526</strain>
    </source>
</reference>
<organism evidence="2 3">
    <name type="scientific">Klenkia brasiliensis</name>
    <dbReference type="NCBI Taxonomy" id="333142"/>
    <lineage>
        <taxon>Bacteria</taxon>
        <taxon>Bacillati</taxon>
        <taxon>Actinomycetota</taxon>
        <taxon>Actinomycetes</taxon>
        <taxon>Geodermatophilales</taxon>
        <taxon>Geodermatophilaceae</taxon>
        <taxon>Klenkia</taxon>
    </lineage>
</organism>
<dbReference type="InterPro" id="IPR025447">
    <property type="entry name" value="DUF4192"/>
</dbReference>